<dbReference type="EC" id="1.-.-.-" evidence="4"/>
<keyword evidence="2" id="KW-0503">Monooxygenase</keyword>
<keyword evidence="5" id="KW-1185">Reference proteome</keyword>
<dbReference type="SUPFAM" id="SSF51679">
    <property type="entry name" value="Bacterial luciferase-like"/>
    <property type="match status" value="1"/>
</dbReference>
<gene>
    <name evidence="4" type="ORF">ACFQKB_44765</name>
</gene>
<dbReference type="PANTHER" id="PTHR30137:SF8">
    <property type="entry name" value="BLR5498 PROTEIN"/>
    <property type="match status" value="1"/>
</dbReference>
<evidence type="ECO:0000313" key="5">
    <source>
        <dbReference type="Proteomes" id="UP001596380"/>
    </source>
</evidence>
<evidence type="ECO:0000259" key="3">
    <source>
        <dbReference type="Pfam" id="PF00296"/>
    </source>
</evidence>
<protein>
    <submittedName>
        <fullName evidence="4">LLM class flavin-dependent oxidoreductase</fullName>
        <ecNumber evidence="4">1.-.-.-</ecNumber>
    </submittedName>
</protein>
<proteinExistence type="predicted"/>
<reference evidence="5" key="1">
    <citation type="journal article" date="2019" name="Int. J. Syst. Evol. Microbiol.">
        <title>The Global Catalogue of Microorganisms (GCM) 10K type strain sequencing project: providing services to taxonomists for standard genome sequencing and annotation.</title>
        <authorList>
            <consortium name="The Broad Institute Genomics Platform"/>
            <consortium name="The Broad Institute Genome Sequencing Center for Infectious Disease"/>
            <person name="Wu L."/>
            <person name="Ma J."/>
        </authorList>
    </citation>
    <scope>NUCLEOTIDE SEQUENCE [LARGE SCALE GENOMIC DNA]</scope>
    <source>
        <strain evidence="5">JCM 3369</strain>
    </source>
</reference>
<name>A0ABW2D2P8_9ACTN</name>
<comment type="caution">
    <text evidence="4">The sequence shown here is derived from an EMBL/GenBank/DDBJ whole genome shotgun (WGS) entry which is preliminary data.</text>
</comment>
<accession>A0ABW2D2P8</accession>
<evidence type="ECO:0000313" key="4">
    <source>
        <dbReference type="EMBL" id="MFC6886943.1"/>
    </source>
</evidence>
<evidence type="ECO:0000256" key="2">
    <source>
        <dbReference type="ARBA" id="ARBA00023033"/>
    </source>
</evidence>
<dbReference type="Pfam" id="PF00296">
    <property type="entry name" value="Bac_luciferase"/>
    <property type="match status" value="1"/>
</dbReference>
<organism evidence="4 5">
    <name type="scientific">Actinomadura yumaensis</name>
    <dbReference type="NCBI Taxonomy" id="111807"/>
    <lineage>
        <taxon>Bacteria</taxon>
        <taxon>Bacillati</taxon>
        <taxon>Actinomycetota</taxon>
        <taxon>Actinomycetes</taxon>
        <taxon>Streptosporangiales</taxon>
        <taxon>Thermomonosporaceae</taxon>
        <taxon>Actinomadura</taxon>
    </lineage>
</organism>
<dbReference type="GO" id="GO:0016491">
    <property type="term" value="F:oxidoreductase activity"/>
    <property type="evidence" value="ECO:0007669"/>
    <property type="project" value="UniProtKB-KW"/>
</dbReference>
<dbReference type="InterPro" id="IPR011251">
    <property type="entry name" value="Luciferase-like_dom"/>
</dbReference>
<dbReference type="EMBL" id="JBHSXS010000063">
    <property type="protein sequence ID" value="MFC6886943.1"/>
    <property type="molecule type" value="Genomic_DNA"/>
</dbReference>
<dbReference type="RefSeq" id="WP_160822219.1">
    <property type="nucleotide sequence ID" value="NZ_JBHSXE010000001.1"/>
</dbReference>
<dbReference type="InterPro" id="IPR036661">
    <property type="entry name" value="Luciferase-like_sf"/>
</dbReference>
<dbReference type="Gene3D" id="3.20.20.30">
    <property type="entry name" value="Luciferase-like domain"/>
    <property type="match status" value="1"/>
</dbReference>
<evidence type="ECO:0000256" key="1">
    <source>
        <dbReference type="ARBA" id="ARBA00023002"/>
    </source>
</evidence>
<sequence>MRFGIFLLSARFPGQDDAAALARTAAAAVAAERAGFDDVWLAEHHFMPYGVVPSATVLAGHLLGLTSRVHVGTAVSVLSSQHPVALAEQAALLSLVSGGRFRLGVGRGGPWRELEVFGTGLPRYEHGFAESLDLLLAWLRSERVGWSGERFRFREVPVVPRAPVPPPVAVACTSSATESLAAARGLPMLLGMHVDDEEKAAALARYAASRTEGAADGRIGHISTHLAQVAGTREEAVATLMREMPPWLGPGLDGYVPVDDRPRRPNDPVAYTRRLCDLHPVGSPDYCAERLVRTVGRTGVRHVILLVEAAGSRTATLENIARLGAEVVPKVRAAVPAEKT</sequence>
<feature type="domain" description="Luciferase-like" evidence="3">
    <location>
        <begin position="1"/>
        <end position="301"/>
    </location>
</feature>
<dbReference type="Proteomes" id="UP001596380">
    <property type="component" value="Unassembled WGS sequence"/>
</dbReference>
<keyword evidence="1 4" id="KW-0560">Oxidoreductase</keyword>
<dbReference type="InterPro" id="IPR050766">
    <property type="entry name" value="Bact_Lucif_Oxidored"/>
</dbReference>
<dbReference type="PANTHER" id="PTHR30137">
    <property type="entry name" value="LUCIFERASE-LIKE MONOOXYGENASE"/>
    <property type="match status" value="1"/>
</dbReference>